<evidence type="ECO:0000256" key="4">
    <source>
        <dbReference type="SAM" id="MobiDB-lite"/>
    </source>
</evidence>
<dbReference type="InterPro" id="IPR005000">
    <property type="entry name" value="Aldolase/citrate-lyase_domain"/>
</dbReference>
<dbReference type="SUPFAM" id="SSF51621">
    <property type="entry name" value="Phosphoenolpyruvate/pyruvate domain"/>
    <property type="match status" value="1"/>
</dbReference>
<reference evidence="6 7" key="1">
    <citation type="journal article" date="2017" name="J. Biotechnol.">
        <title>The complete genome sequence of Streptomyces autolyticus CGMCC 0516, the producer of geldanamycin, autolytimycin, reblastatin and elaiophylin.</title>
        <authorList>
            <person name="Yin M."/>
            <person name="Jiang M."/>
            <person name="Ren Z."/>
            <person name="Dong Y."/>
            <person name="Lu T."/>
        </authorList>
    </citation>
    <scope>NUCLEOTIDE SEQUENCE [LARGE SCALE GENOMIC DNA]</scope>
    <source>
        <strain evidence="6 7">CGMCC0516</strain>
    </source>
</reference>
<evidence type="ECO:0000256" key="2">
    <source>
        <dbReference type="ARBA" id="ARBA00022723"/>
    </source>
</evidence>
<dbReference type="Gene3D" id="3.20.20.60">
    <property type="entry name" value="Phosphoenolpyruvate-binding domains"/>
    <property type="match status" value="1"/>
</dbReference>
<protein>
    <recommendedName>
        <fullName evidence="5">HpcH/HpaI aldolase/citrate lyase domain-containing protein</fullName>
    </recommendedName>
</protein>
<dbReference type="InterPro" id="IPR040442">
    <property type="entry name" value="Pyrv_kinase-like_dom_sf"/>
</dbReference>
<dbReference type="InterPro" id="IPR015813">
    <property type="entry name" value="Pyrv/PenolPyrv_kinase-like_dom"/>
</dbReference>
<feature type="region of interest" description="Disordered" evidence="4">
    <location>
        <begin position="66"/>
        <end position="135"/>
    </location>
</feature>
<keyword evidence="7" id="KW-1185">Reference proteome</keyword>
<dbReference type="PANTHER" id="PTHR32308:SF10">
    <property type="entry name" value="CITRATE LYASE SUBUNIT BETA"/>
    <property type="match status" value="1"/>
</dbReference>
<feature type="compositionally biased region" description="Basic and acidic residues" evidence="4">
    <location>
        <begin position="121"/>
        <end position="135"/>
    </location>
</feature>
<evidence type="ECO:0000259" key="5">
    <source>
        <dbReference type="Pfam" id="PF03328"/>
    </source>
</evidence>
<keyword evidence="2" id="KW-0479">Metal-binding</keyword>
<evidence type="ECO:0000313" key="6">
    <source>
        <dbReference type="EMBL" id="AQA09252.1"/>
    </source>
</evidence>
<dbReference type="Pfam" id="PF03328">
    <property type="entry name" value="HpcH_HpaI"/>
    <property type="match status" value="1"/>
</dbReference>
<keyword evidence="3" id="KW-0460">Magnesium</keyword>
<feature type="compositionally biased region" description="Basic residues" evidence="4">
    <location>
        <begin position="79"/>
        <end position="90"/>
    </location>
</feature>
<gene>
    <name evidence="6" type="ORF">BV401_00745</name>
</gene>
<feature type="domain" description="HpcH/HpaI aldolase/citrate lyase" evidence="5">
    <location>
        <begin position="12"/>
        <end position="65"/>
    </location>
</feature>
<comment type="cofactor">
    <cofactor evidence="1">
        <name>Mg(2+)</name>
        <dbReference type="ChEBI" id="CHEBI:18420"/>
    </cofactor>
</comment>
<dbReference type="Proteomes" id="UP000187851">
    <property type="component" value="Chromosome"/>
</dbReference>
<accession>A0ABM6H5Z3</accession>
<evidence type="ECO:0000256" key="1">
    <source>
        <dbReference type="ARBA" id="ARBA00001946"/>
    </source>
</evidence>
<sequence length="135" mass="14472">MKLEADSLGHARSLLFVPGDRADLFDRAVRSGADAVVIDLEDAVAQDRKTAAREAARAWLDRACALPSGDRVGSDRPARPCRRGDHRHTRSVQGPYRQSACETPGSDREAVCPSTPGASGQRRDDADGHGDRVGP</sequence>
<dbReference type="EMBL" id="CP019458">
    <property type="protein sequence ID" value="AQA09252.1"/>
    <property type="molecule type" value="Genomic_DNA"/>
</dbReference>
<proteinExistence type="predicted"/>
<dbReference type="PANTHER" id="PTHR32308">
    <property type="entry name" value="LYASE BETA SUBUNIT, PUTATIVE (AFU_ORTHOLOGUE AFUA_4G13030)-RELATED"/>
    <property type="match status" value="1"/>
</dbReference>
<name>A0ABM6H5Z3_9ACTN</name>
<evidence type="ECO:0000256" key="3">
    <source>
        <dbReference type="ARBA" id="ARBA00022842"/>
    </source>
</evidence>
<organism evidence="6 7">
    <name type="scientific">Streptomyces autolyticus</name>
    <dbReference type="NCBI Taxonomy" id="75293"/>
    <lineage>
        <taxon>Bacteria</taxon>
        <taxon>Bacillati</taxon>
        <taxon>Actinomycetota</taxon>
        <taxon>Actinomycetes</taxon>
        <taxon>Kitasatosporales</taxon>
        <taxon>Streptomycetaceae</taxon>
        <taxon>Streptomyces</taxon>
    </lineage>
</organism>
<evidence type="ECO:0000313" key="7">
    <source>
        <dbReference type="Proteomes" id="UP000187851"/>
    </source>
</evidence>